<evidence type="ECO:0000313" key="6">
    <source>
        <dbReference type="EMBL" id="ATW25204.1"/>
    </source>
</evidence>
<dbReference type="InterPro" id="IPR001647">
    <property type="entry name" value="HTH_TetR"/>
</dbReference>
<keyword evidence="7" id="KW-1185">Reference proteome</keyword>
<dbReference type="KEGG" id="fwa:DCMF_10880"/>
<keyword evidence="1" id="KW-0805">Transcription regulation</keyword>
<evidence type="ECO:0000313" key="7">
    <source>
        <dbReference type="Proteomes" id="UP000323521"/>
    </source>
</evidence>
<dbReference type="PROSITE" id="PS50977">
    <property type="entry name" value="HTH_TETR_2"/>
    <property type="match status" value="1"/>
</dbReference>
<proteinExistence type="predicted"/>
<dbReference type="PANTHER" id="PTHR47506:SF1">
    <property type="entry name" value="HTH-TYPE TRANSCRIPTIONAL REGULATOR YJDC"/>
    <property type="match status" value="1"/>
</dbReference>
<dbReference type="Proteomes" id="UP000323521">
    <property type="component" value="Chromosome"/>
</dbReference>
<dbReference type="Gene3D" id="1.10.357.10">
    <property type="entry name" value="Tetracycline Repressor, domain 2"/>
    <property type="match status" value="1"/>
</dbReference>
<accession>A0A3G1KS36</accession>
<dbReference type="EMBL" id="CP017634">
    <property type="protein sequence ID" value="ATW25204.1"/>
    <property type="molecule type" value="Genomic_DNA"/>
</dbReference>
<dbReference type="AlphaFoldDB" id="A0A3G1KS36"/>
<dbReference type="Pfam" id="PF00440">
    <property type="entry name" value="TetR_N"/>
    <property type="match status" value="1"/>
</dbReference>
<name>A0A3G1KS36_FORW1</name>
<sequence length="201" mass="23075">MARNRELNQKMRDERREQILSNALILFAAKGLSATKITDISAASGISQGLIYHYFQSKEEIFRELISSAFEKMNTACRELEKLPLPPREKIILAIEKLLEGFDVYENTSYYYLLILQATVSEAVPQEVKDIIRNQSDFPYEVMERILIEGQKEGSVRAYDARDLAVVFWTTIKGLGLNKAAHGERFKSPDPRILINIFLKE</sequence>
<feature type="DNA-binding region" description="H-T-H motif" evidence="4">
    <location>
        <begin position="36"/>
        <end position="55"/>
    </location>
</feature>
<keyword evidence="2 4" id="KW-0238">DNA-binding</keyword>
<dbReference type="SUPFAM" id="SSF48498">
    <property type="entry name" value="Tetracyclin repressor-like, C-terminal domain"/>
    <property type="match status" value="1"/>
</dbReference>
<evidence type="ECO:0000256" key="1">
    <source>
        <dbReference type="ARBA" id="ARBA00023015"/>
    </source>
</evidence>
<dbReference type="InterPro" id="IPR036271">
    <property type="entry name" value="Tet_transcr_reg_TetR-rel_C_sf"/>
</dbReference>
<reference evidence="6 7" key="1">
    <citation type="submission" date="2016-10" db="EMBL/GenBank/DDBJ databases">
        <title>Complete Genome Sequence of Peptococcaceae strain DCMF.</title>
        <authorList>
            <person name="Edwards R.J."/>
            <person name="Holland S.I."/>
            <person name="Deshpande N.P."/>
            <person name="Wong Y.K."/>
            <person name="Ertan H."/>
            <person name="Manefield M."/>
            <person name="Russell T.L."/>
            <person name="Lee M.J."/>
        </authorList>
    </citation>
    <scope>NUCLEOTIDE SEQUENCE [LARGE SCALE GENOMIC DNA]</scope>
    <source>
        <strain evidence="6 7">DCMF</strain>
    </source>
</reference>
<dbReference type="RefSeq" id="WP_214659266.1">
    <property type="nucleotide sequence ID" value="NZ_CP017634.1"/>
</dbReference>
<protein>
    <recommendedName>
        <fullName evidence="5">HTH tetR-type domain-containing protein</fullName>
    </recommendedName>
</protein>
<gene>
    <name evidence="6" type="ORF">DCMF_10880</name>
</gene>
<evidence type="ECO:0000259" key="5">
    <source>
        <dbReference type="PROSITE" id="PS50977"/>
    </source>
</evidence>
<dbReference type="SUPFAM" id="SSF46689">
    <property type="entry name" value="Homeodomain-like"/>
    <property type="match status" value="1"/>
</dbReference>
<organism evidence="6 7">
    <name type="scientific">Formimonas warabiya</name>
    <dbReference type="NCBI Taxonomy" id="1761012"/>
    <lineage>
        <taxon>Bacteria</taxon>
        <taxon>Bacillati</taxon>
        <taxon>Bacillota</taxon>
        <taxon>Clostridia</taxon>
        <taxon>Eubacteriales</taxon>
        <taxon>Peptococcaceae</taxon>
        <taxon>Candidatus Formimonas</taxon>
    </lineage>
</organism>
<dbReference type="GO" id="GO:0003677">
    <property type="term" value="F:DNA binding"/>
    <property type="evidence" value="ECO:0007669"/>
    <property type="project" value="UniProtKB-UniRule"/>
</dbReference>
<dbReference type="PRINTS" id="PR00455">
    <property type="entry name" value="HTHTETR"/>
</dbReference>
<evidence type="ECO:0000256" key="4">
    <source>
        <dbReference type="PROSITE-ProRule" id="PRU00335"/>
    </source>
</evidence>
<dbReference type="InterPro" id="IPR009057">
    <property type="entry name" value="Homeodomain-like_sf"/>
</dbReference>
<evidence type="ECO:0000256" key="2">
    <source>
        <dbReference type="ARBA" id="ARBA00023125"/>
    </source>
</evidence>
<feature type="domain" description="HTH tetR-type" evidence="5">
    <location>
        <begin position="13"/>
        <end position="73"/>
    </location>
</feature>
<dbReference type="Gene3D" id="1.10.10.60">
    <property type="entry name" value="Homeodomain-like"/>
    <property type="match status" value="1"/>
</dbReference>
<dbReference type="PANTHER" id="PTHR47506">
    <property type="entry name" value="TRANSCRIPTIONAL REGULATORY PROTEIN"/>
    <property type="match status" value="1"/>
</dbReference>
<evidence type="ECO:0000256" key="3">
    <source>
        <dbReference type="ARBA" id="ARBA00023163"/>
    </source>
</evidence>
<keyword evidence="3" id="KW-0804">Transcription</keyword>